<proteinExistence type="predicted"/>
<gene>
    <name evidence="3" type="ORF">OLEA9_A020768</name>
</gene>
<keyword evidence="1" id="KW-0812">Transmembrane</keyword>
<evidence type="ECO:0000313" key="4">
    <source>
        <dbReference type="Proteomes" id="UP000594638"/>
    </source>
</evidence>
<dbReference type="PANTHER" id="PTHR43383:SF2">
    <property type="entry name" value="AMIDOHYDROLASE 2 FAMILY PROTEIN"/>
    <property type="match status" value="1"/>
</dbReference>
<dbReference type="InterPro" id="IPR043502">
    <property type="entry name" value="DNA/RNA_pol_sf"/>
</dbReference>
<dbReference type="Pfam" id="PF07727">
    <property type="entry name" value="RVT_2"/>
    <property type="match status" value="1"/>
</dbReference>
<accession>A0A8S0SM70</accession>
<dbReference type="OrthoDB" id="1929979at2759"/>
<evidence type="ECO:0000259" key="2">
    <source>
        <dbReference type="Pfam" id="PF07727"/>
    </source>
</evidence>
<reference evidence="3 4" key="1">
    <citation type="submission" date="2019-12" db="EMBL/GenBank/DDBJ databases">
        <authorList>
            <person name="Alioto T."/>
            <person name="Alioto T."/>
            <person name="Gomez Garrido J."/>
        </authorList>
    </citation>
    <scope>NUCLEOTIDE SEQUENCE [LARGE SCALE GENOMIC DNA]</scope>
</reference>
<dbReference type="PANTHER" id="PTHR43383">
    <property type="entry name" value="NODULIN 6"/>
    <property type="match status" value="1"/>
</dbReference>
<protein>
    <submittedName>
        <fullName evidence="3">Retrovirus-related Pol poly from transposon TNT 1-94, partial</fullName>
    </submittedName>
</protein>
<dbReference type="InterPro" id="IPR013103">
    <property type="entry name" value="RVT_2"/>
</dbReference>
<organism evidence="3 4">
    <name type="scientific">Olea europaea subsp. europaea</name>
    <dbReference type="NCBI Taxonomy" id="158383"/>
    <lineage>
        <taxon>Eukaryota</taxon>
        <taxon>Viridiplantae</taxon>
        <taxon>Streptophyta</taxon>
        <taxon>Embryophyta</taxon>
        <taxon>Tracheophyta</taxon>
        <taxon>Spermatophyta</taxon>
        <taxon>Magnoliopsida</taxon>
        <taxon>eudicotyledons</taxon>
        <taxon>Gunneridae</taxon>
        <taxon>Pentapetalae</taxon>
        <taxon>asterids</taxon>
        <taxon>lamiids</taxon>
        <taxon>Lamiales</taxon>
        <taxon>Oleaceae</taxon>
        <taxon>Oleeae</taxon>
        <taxon>Olea</taxon>
    </lineage>
</organism>
<feature type="domain" description="Reverse transcriptase Ty1/copia-type" evidence="2">
    <location>
        <begin position="64"/>
        <end position="245"/>
    </location>
</feature>
<dbReference type="Gramene" id="OE9A020768T1">
    <property type="protein sequence ID" value="OE9A020768C1"/>
    <property type="gene ID" value="OE9A020768"/>
</dbReference>
<evidence type="ECO:0000256" key="1">
    <source>
        <dbReference type="SAM" id="Phobius"/>
    </source>
</evidence>
<dbReference type="AlphaFoldDB" id="A0A8S0SM70"/>
<sequence length="248" mass="28469">MSWTQTLTFVVPPEFLILLISMYFLIHLFILLCHLFPYLGYSKVIKHECWREAMANELRALKDNDTWDVVHCPGNVKAIGCKWVYSIKLWSDGTVDRYKARLVAFGNRQEYGIDYEETFAAVTKMTTVRTVISIVASQGWPLHQMDVKNVFLRGNLKGEVYMTLPPGLTSCSSSKVCKLKRSLYVLKQAPRAWFDKFQSTLLHFSFQQSQYDSSLFLCKSFTSIVLLLINVDDIVITGIDSALITRLQ</sequence>
<keyword evidence="1" id="KW-1133">Transmembrane helix</keyword>
<name>A0A8S0SM70_OLEEU</name>
<comment type="caution">
    <text evidence="3">The sequence shown here is derived from an EMBL/GenBank/DDBJ whole genome shotgun (WGS) entry which is preliminary data.</text>
</comment>
<feature type="transmembrane region" description="Helical" evidence="1">
    <location>
        <begin position="15"/>
        <end position="41"/>
    </location>
</feature>
<dbReference type="SUPFAM" id="SSF56672">
    <property type="entry name" value="DNA/RNA polymerases"/>
    <property type="match status" value="1"/>
</dbReference>
<keyword evidence="4" id="KW-1185">Reference proteome</keyword>
<evidence type="ECO:0000313" key="3">
    <source>
        <dbReference type="EMBL" id="CAA2992831.1"/>
    </source>
</evidence>
<dbReference type="EMBL" id="CACTIH010005442">
    <property type="protein sequence ID" value="CAA2992831.1"/>
    <property type="molecule type" value="Genomic_DNA"/>
</dbReference>
<keyword evidence="1" id="KW-0472">Membrane</keyword>
<dbReference type="Proteomes" id="UP000594638">
    <property type="component" value="Unassembled WGS sequence"/>
</dbReference>